<evidence type="ECO:0000256" key="1">
    <source>
        <dbReference type="ARBA" id="ARBA00006594"/>
    </source>
</evidence>
<evidence type="ECO:0000256" key="5">
    <source>
        <dbReference type="ARBA" id="ARBA00022691"/>
    </source>
</evidence>
<comment type="catalytic activity">
    <reaction evidence="7">
        <text>a 2'-deoxyadenosine in DNA + S-adenosyl-L-methionine = an N(6)-methyl-2'-deoxyadenosine in DNA + S-adenosyl-L-homocysteine + H(+)</text>
        <dbReference type="Rhea" id="RHEA:15197"/>
        <dbReference type="Rhea" id="RHEA-COMP:12418"/>
        <dbReference type="Rhea" id="RHEA-COMP:12419"/>
        <dbReference type="ChEBI" id="CHEBI:15378"/>
        <dbReference type="ChEBI" id="CHEBI:57856"/>
        <dbReference type="ChEBI" id="CHEBI:59789"/>
        <dbReference type="ChEBI" id="CHEBI:90615"/>
        <dbReference type="ChEBI" id="CHEBI:90616"/>
        <dbReference type="EC" id="2.1.1.72"/>
    </reaction>
</comment>
<dbReference type="InterPro" id="IPR002052">
    <property type="entry name" value="DNA_methylase_N6_adenine_CS"/>
</dbReference>
<gene>
    <name evidence="10" type="ORF">IDSA_11495</name>
</gene>
<comment type="caution">
    <text evidence="10">The sequence shown here is derived from an EMBL/GenBank/DDBJ whole genome shotgun (WGS) entry which is preliminary data.</text>
</comment>
<dbReference type="Proteomes" id="UP000054363">
    <property type="component" value="Unassembled WGS sequence"/>
</dbReference>
<dbReference type="SUPFAM" id="SSF53335">
    <property type="entry name" value="S-adenosyl-L-methionine-dependent methyltransferases"/>
    <property type="match status" value="1"/>
</dbReference>
<organism evidence="10 11">
    <name type="scientific">Pseudidiomarina salinarum</name>
    <dbReference type="NCBI Taxonomy" id="435908"/>
    <lineage>
        <taxon>Bacteria</taxon>
        <taxon>Pseudomonadati</taxon>
        <taxon>Pseudomonadota</taxon>
        <taxon>Gammaproteobacteria</taxon>
        <taxon>Alteromonadales</taxon>
        <taxon>Idiomarinaceae</taxon>
        <taxon>Pseudidiomarina</taxon>
    </lineage>
</organism>
<evidence type="ECO:0000256" key="7">
    <source>
        <dbReference type="ARBA" id="ARBA00047942"/>
    </source>
</evidence>
<keyword evidence="6" id="KW-0680">Restriction system</keyword>
<dbReference type="AlphaFoldDB" id="A0A094IWH2"/>
<dbReference type="Pfam" id="PF02384">
    <property type="entry name" value="N6_Mtase"/>
    <property type="match status" value="1"/>
</dbReference>
<proteinExistence type="inferred from homology"/>
<feature type="domain" description="N6 adenine-specific DNA methyltransferase N-terminal" evidence="9">
    <location>
        <begin position="8"/>
        <end position="133"/>
    </location>
</feature>
<dbReference type="GO" id="GO:0009307">
    <property type="term" value="P:DNA restriction-modification system"/>
    <property type="evidence" value="ECO:0007669"/>
    <property type="project" value="UniProtKB-KW"/>
</dbReference>
<dbReference type="RefSeq" id="WP_034776961.1">
    <property type="nucleotide sequence ID" value="NZ_JPER01000008.1"/>
</dbReference>
<accession>A0A094IWH2</accession>
<dbReference type="STRING" id="435908.IDSA_11495"/>
<keyword evidence="4" id="KW-0808">Transferase</keyword>
<evidence type="ECO:0000256" key="6">
    <source>
        <dbReference type="ARBA" id="ARBA00022747"/>
    </source>
</evidence>
<dbReference type="GO" id="GO:0008170">
    <property type="term" value="F:N-methyltransferase activity"/>
    <property type="evidence" value="ECO:0007669"/>
    <property type="project" value="InterPro"/>
</dbReference>
<dbReference type="EMBL" id="JPER01000008">
    <property type="protein sequence ID" value="KFZ30179.1"/>
    <property type="molecule type" value="Genomic_DNA"/>
</dbReference>
<dbReference type="InterPro" id="IPR003356">
    <property type="entry name" value="DNA_methylase_A-5"/>
</dbReference>
<evidence type="ECO:0000313" key="11">
    <source>
        <dbReference type="Proteomes" id="UP000054363"/>
    </source>
</evidence>
<evidence type="ECO:0000256" key="3">
    <source>
        <dbReference type="ARBA" id="ARBA00022603"/>
    </source>
</evidence>
<dbReference type="InterPro" id="IPR029063">
    <property type="entry name" value="SAM-dependent_MTases_sf"/>
</dbReference>
<keyword evidence="11" id="KW-1185">Reference proteome</keyword>
<dbReference type="InterPro" id="IPR038333">
    <property type="entry name" value="T1MK-like_N_sf"/>
</dbReference>
<name>A0A094IWH2_9GAMM</name>
<dbReference type="PANTHER" id="PTHR42933:SF3">
    <property type="entry name" value="TYPE I RESTRICTION ENZYME MJAVIII METHYLASE SUBUNIT"/>
    <property type="match status" value="1"/>
</dbReference>
<feature type="domain" description="DNA methylase adenine-specific" evidence="8">
    <location>
        <begin position="145"/>
        <end position="457"/>
    </location>
</feature>
<dbReference type="GO" id="GO:0032259">
    <property type="term" value="P:methylation"/>
    <property type="evidence" value="ECO:0007669"/>
    <property type="project" value="UniProtKB-KW"/>
</dbReference>
<dbReference type="GO" id="GO:0009007">
    <property type="term" value="F:site-specific DNA-methyltransferase (adenine-specific) activity"/>
    <property type="evidence" value="ECO:0007669"/>
    <property type="project" value="UniProtKB-EC"/>
</dbReference>
<evidence type="ECO:0000256" key="2">
    <source>
        <dbReference type="ARBA" id="ARBA00011900"/>
    </source>
</evidence>
<evidence type="ECO:0000313" key="10">
    <source>
        <dbReference type="EMBL" id="KFZ30179.1"/>
    </source>
</evidence>
<keyword evidence="5" id="KW-0949">S-adenosyl-L-methionine</keyword>
<dbReference type="InterPro" id="IPR022749">
    <property type="entry name" value="D12N6_MeTrfase_N"/>
</dbReference>
<reference evidence="10 11" key="1">
    <citation type="submission" date="2014-06" db="EMBL/GenBank/DDBJ databases">
        <title>The draft genome sequence of Idiomarina salinarum ISL-52.</title>
        <authorList>
            <person name="Du J."/>
            <person name="Shao Z."/>
        </authorList>
    </citation>
    <scope>NUCLEOTIDE SEQUENCE [LARGE SCALE GENOMIC DNA]</scope>
    <source>
        <strain evidence="10 11">ISL-52</strain>
    </source>
</reference>
<dbReference type="PANTHER" id="PTHR42933">
    <property type="entry name" value="SLR6095 PROTEIN"/>
    <property type="match status" value="1"/>
</dbReference>
<comment type="similarity">
    <text evidence="1">Belongs to the N(4)/N(6)-methyltransferase family.</text>
</comment>
<dbReference type="Gene3D" id="1.20.1260.30">
    <property type="match status" value="1"/>
</dbReference>
<dbReference type="OrthoDB" id="9784823at2"/>
<keyword evidence="3" id="KW-0489">Methyltransferase</keyword>
<dbReference type="Pfam" id="PF12161">
    <property type="entry name" value="HsdM_N"/>
    <property type="match status" value="1"/>
</dbReference>
<dbReference type="InterPro" id="IPR051537">
    <property type="entry name" value="DNA_Adenine_Mtase"/>
</dbReference>
<dbReference type="EC" id="2.1.1.72" evidence="2"/>
<evidence type="ECO:0000256" key="4">
    <source>
        <dbReference type="ARBA" id="ARBA00022679"/>
    </source>
</evidence>
<protein>
    <recommendedName>
        <fullName evidence="2">site-specific DNA-methyltransferase (adenine-specific)</fullName>
        <ecNumber evidence="2">2.1.1.72</ecNumber>
    </recommendedName>
</protein>
<dbReference type="PROSITE" id="PS00092">
    <property type="entry name" value="N6_MTASE"/>
    <property type="match status" value="1"/>
</dbReference>
<evidence type="ECO:0000259" key="8">
    <source>
        <dbReference type="Pfam" id="PF02384"/>
    </source>
</evidence>
<dbReference type="GO" id="GO:0003677">
    <property type="term" value="F:DNA binding"/>
    <property type="evidence" value="ECO:0007669"/>
    <property type="project" value="InterPro"/>
</dbReference>
<dbReference type="PRINTS" id="PR00507">
    <property type="entry name" value="N12N6MTFRASE"/>
</dbReference>
<evidence type="ECO:0000259" key="9">
    <source>
        <dbReference type="Pfam" id="PF12161"/>
    </source>
</evidence>
<sequence length="495" mass="55988">MAVTLSELEQHLWGAANILWGAVDSGTYKNYIFAVFFYKRLNDVWQEEYEQRLAEYGDKELAADAEEHRFDLPEGHRWADVRKHTTNIGEHLNIAFQAIEDANFKLRGIFQSVDFNNKNQFSDELIERLLQHFEKYSLRNSNVEADILGNAYEYLIKQFADDGGKRGGEFYTPKEVVRLMVECLEIDEGMSIYDPTCGSGGMLLEAYRAVERHGKNPRSLSLFGQERNLNTWAICQMNLFLHDIDDADVKRGDTLREPKHLVSDDSQALRSFDRVIANPPFSLKEWGHTQWKNGDAYGRDIYGCPPASYGDLAFVQHMLASLNQNGKLAVVVPHGVLFRAGSEGKIRQAMIDADIVEGVIGLAPNLFYGAGIPAAILLLNKSKPEHLKNKVMIVNGAEQFEEGRAQNYLRDGHIATLSEAYLAFADEERLSALVATSDIASNDYNLNITRYVNLGEAAEQIDVAIEVQRLLELTEARNEAEKRMMQHLKELGYVE</sequence>
<dbReference type="eggNOG" id="COG0286">
    <property type="taxonomic scope" value="Bacteria"/>
</dbReference>
<dbReference type="Gene3D" id="3.40.50.150">
    <property type="entry name" value="Vaccinia Virus protein VP39"/>
    <property type="match status" value="1"/>
</dbReference>